<dbReference type="AlphaFoldDB" id="A0A3S9SGL3"/>
<protein>
    <submittedName>
        <fullName evidence="1">Uncharacterized protein</fullName>
    </submittedName>
</protein>
<name>A0A3S9SGL3_EIKCO</name>
<proteinExistence type="predicted"/>
<evidence type="ECO:0000313" key="1">
    <source>
        <dbReference type="EMBL" id="AZR58568.1"/>
    </source>
</evidence>
<gene>
    <name evidence="1" type="ORF">ELB75_00015</name>
</gene>
<dbReference type="RefSeq" id="WP_126982140.1">
    <property type="nucleotide sequence ID" value="NZ_CP034670.1"/>
</dbReference>
<dbReference type="EMBL" id="CP034670">
    <property type="protein sequence ID" value="AZR58568.1"/>
    <property type="molecule type" value="Genomic_DNA"/>
</dbReference>
<accession>A0A3S9SGL3</accession>
<reference evidence="1 2" key="1">
    <citation type="submission" date="2018-12" db="EMBL/GenBank/DDBJ databases">
        <title>Genome sequencing of Eikenella corrodens KCOM 3110 (= JS217).</title>
        <authorList>
            <person name="Koo J.-K."/>
            <person name="Park S.-N."/>
            <person name="Lim Y.K."/>
        </authorList>
    </citation>
    <scope>NUCLEOTIDE SEQUENCE [LARGE SCALE GENOMIC DNA]</scope>
    <source>
        <strain evidence="1 2">KCOM 3110</strain>
    </source>
</reference>
<organism evidence="1 2">
    <name type="scientific">Eikenella corrodens</name>
    <dbReference type="NCBI Taxonomy" id="539"/>
    <lineage>
        <taxon>Bacteria</taxon>
        <taxon>Pseudomonadati</taxon>
        <taxon>Pseudomonadota</taxon>
        <taxon>Betaproteobacteria</taxon>
        <taxon>Neisseriales</taxon>
        <taxon>Neisseriaceae</taxon>
        <taxon>Eikenella</taxon>
    </lineage>
</organism>
<sequence>MARKQTPEQTPDEGLQLVVATAAGFYGQIRQRGERFYVAAGEEALWFEPVAEDEAEPAKGEAE</sequence>
<evidence type="ECO:0000313" key="2">
    <source>
        <dbReference type="Proteomes" id="UP000282435"/>
    </source>
</evidence>
<dbReference type="Proteomes" id="UP000282435">
    <property type="component" value="Chromosome"/>
</dbReference>